<keyword evidence="3" id="KW-0812">Transmembrane</keyword>
<feature type="transmembrane region" description="Helical" evidence="3">
    <location>
        <begin position="166"/>
        <end position="182"/>
    </location>
</feature>
<dbReference type="Pfam" id="PF04087">
    <property type="entry name" value="DUF389"/>
    <property type="match status" value="1"/>
</dbReference>
<keyword evidence="1" id="KW-0175">Coiled coil</keyword>
<dbReference type="PANTHER" id="PTHR20992:SF9">
    <property type="entry name" value="AT15442P-RELATED"/>
    <property type="match status" value="1"/>
</dbReference>
<feature type="transmembrane region" description="Helical" evidence="3">
    <location>
        <begin position="125"/>
        <end position="146"/>
    </location>
</feature>
<sequence length="489" mass="55255">MEESKFNFSEEETNKSDTVEKSKEAVKQDAKGLFQSIKTFFSELLDFRDDTDRDATVEAIKGDIPFKGATAWILICSIFVASVGLNANSTAVVIGAMLISPLMGPILGVGLSIAINDIDTLKKSIINLATMIVLSLITAFLFFWFFPLSEDNSELLGRVKPDIRDVLIAFFGGLALIIARTKRGTIASVIFGVAIATALMPPLCTAGYGLAKGNLEYFLGAMYLFTINTIFIALATFLVLKLLRFPMLKYVNSKKRKRIGQFASLLAILVMIPAGFTFFDVYNESNFNRDATLFINHELDALPHAEYIRNNSIYRFNSDGNSEIEFNSFGLDEIPESTIALLKSRVSDYPALVKHSTQLIFNQSRSKGLDNFKYMQELRVRDSLDLLSQTQKIVFLEDKVKQLSKLEKNYIEFEELSKEVKINYQNIESIAFSNVISSNFSKMDTISVFEVKWIDSLAKEVSRKEERERLEKWFKQKLELDTLVVKRVN</sequence>
<feature type="transmembrane region" description="Helical" evidence="3">
    <location>
        <begin position="217"/>
        <end position="240"/>
    </location>
</feature>
<feature type="transmembrane region" description="Helical" evidence="3">
    <location>
        <begin position="93"/>
        <end position="113"/>
    </location>
</feature>
<keyword evidence="5" id="KW-1185">Reference proteome</keyword>
<dbReference type="Proteomes" id="UP000321080">
    <property type="component" value="Unassembled WGS sequence"/>
</dbReference>
<name>A0A5C7GFX5_9FLAO</name>
<dbReference type="OrthoDB" id="9790659at2"/>
<dbReference type="EMBL" id="VRKQ01000014">
    <property type="protein sequence ID" value="TXG35897.1"/>
    <property type="molecule type" value="Genomic_DNA"/>
</dbReference>
<dbReference type="RefSeq" id="WP_147769203.1">
    <property type="nucleotide sequence ID" value="NZ_VRKQ01000014.1"/>
</dbReference>
<reference evidence="4 5" key="1">
    <citation type="submission" date="2019-08" db="EMBL/GenBank/DDBJ databases">
        <title>Seonamhaeicola sediminis sp. nov., isolated from marine sediment.</title>
        <authorList>
            <person name="Cao W.R."/>
        </authorList>
    </citation>
    <scope>NUCLEOTIDE SEQUENCE [LARGE SCALE GENOMIC DNA]</scope>
    <source>
        <strain evidence="4 5">1505</strain>
    </source>
</reference>
<keyword evidence="3" id="KW-1133">Transmembrane helix</keyword>
<dbReference type="InterPro" id="IPR005240">
    <property type="entry name" value="DUF389"/>
</dbReference>
<feature type="compositionally biased region" description="Basic and acidic residues" evidence="2">
    <location>
        <begin position="12"/>
        <end position="22"/>
    </location>
</feature>
<feature type="transmembrane region" description="Helical" evidence="3">
    <location>
        <begin position="261"/>
        <end position="279"/>
    </location>
</feature>
<feature type="transmembrane region" description="Helical" evidence="3">
    <location>
        <begin position="189"/>
        <end position="211"/>
    </location>
</feature>
<gene>
    <name evidence="4" type="ORF">FUA22_13895</name>
</gene>
<evidence type="ECO:0000256" key="3">
    <source>
        <dbReference type="SAM" id="Phobius"/>
    </source>
</evidence>
<feature type="region of interest" description="Disordered" evidence="2">
    <location>
        <begin position="1"/>
        <end position="22"/>
    </location>
</feature>
<comment type="caution">
    <text evidence="4">The sequence shown here is derived from an EMBL/GenBank/DDBJ whole genome shotgun (WGS) entry which is preliminary data.</text>
</comment>
<evidence type="ECO:0000313" key="5">
    <source>
        <dbReference type="Proteomes" id="UP000321080"/>
    </source>
</evidence>
<feature type="coiled-coil region" evidence="1">
    <location>
        <begin position="396"/>
        <end position="423"/>
    </location>
</feature>
<accession>A0A5C7GFX5</accession>
<dbReference type="PANTHER" id="PTHR20992">
    <property type="entry name" value="AT15442P-RELATED"/>
    <property type="match status" value="1"/>
</dbReference>
<keyword evidence="3" id="KW-0472">Membrane</keyword>
<evidence type="ECO:0000313" key="4">
    <source>
        <dbReference type="EMBL" id="TXG35897.1"/>
    </source>
</evidence>
<dbReference type="AlphaFoldDB" id="A0A5C7GFX5"/>
<evidence type="ECO:0000256" key="1">
    <source>
        <dbReference type="SAM" id="Coils"/>
    </source>
</evidence>
<organism evidence="4 5">
    <name type="scientific">Seonamhaeicola maritimus</name>
    <dbReference type="NCBI Taxonomy" id="2591822"/>
    <lineage>
        <taxon>Bacteria</taxon>
        <taxon>Pseudomonadati</taxon>
        <taxon>Bacteroidota</taxon>
        <taxon>Flavobacteriia</taxon>
        <taxon>Flavobacteriales</taxon>
        <taxon>Flavobacteriaceae</taxon>
    </lineage>
</organism>
<evidence type="ECO:0000256" key="2">
    <source>
        <dbReference type="SAM" id="MobiDB-lite"/>
    </source>
</evidence>
<feature type="transmembrane region" description="Helical" evidence="3">
    <location>
        <begin position="69"/>
        <end position="87"/>
    </location>
</feature>
<proteinExistence type="predicted"/>
<protein>
    <submittedName>
        <fullName evidence="4">DUF389 domain-containing protein</fullName>
    </submittedName>
</protein>